<dbReference type="AlphaFoldDB" id="A0A9Q8VF59"/>
<dbReference type="GeneID" id="72070834"/>
<protein>
    <submittedName>
        <fullName evidence="1">Uncharacterized protein</fullName>
    </submittedName>
</protein>
<proteinExistence type="predicted"/>
<dbReference type="RefSeq" id="XP_047846527.1">
    <property type="nucleotide sequence ID" value="XM_047990520.1"/>
</dbReference>
<dbReference type="Proteomes" id="UP000829364">
    <property type="component" value="Chromosome 9"/>
</dbReference>
<name>A0A9Q8VF59_9HYPO</name>
<organism evidence="1 2">
    <name type="scientific">Purpureocillium takamizusanense</name>
    <dbReference type="NCBI Taxonomy" id="2060973"/>
    <lineage>
        <taxon>Eukaryota</taxon>
        <taxon>Fungi</taxon>
        <taxon>Dikarya</taxon>
        <taxon>Ascomycota</taxon>
        <taxon>Pezizomycotina</taxon>
        <taxon>Sordariomycetes</taxon>
        <taxon>Hypocreomycetidae</taxon>
        <taxon>Hypocreales</taxon>
        <taxon>Ophiocordycipitaceae</taxon>
        <taxon>Purpureocillium</taxon>
    </lineage>
</organism>
<reference evidence="1" key="1">
    <citation type="submission" date="2021-11" db="EMBL/GenBank/DDBJ databases">
        <title>Purpureocillium_takamizusanense_genome.</title>
        <authorList>
            <person name="Nguyen N.-H."/>
        </authorList>
    </citation>
    <scope>NUCLEOTIDE SEQUENCE</scope>
    <source>
        <strain evidence="1">PT3</strain>
    </source>
</reference>
<keyword evidence="2" id="KW-1185">Reference proteome</keyword>
<evidence type="ECO:0000313" key="2">
    <source>
        <dbReference type="Proteomes" id="UP000829364"/>
    </source>
</evidence>
<sequence>MVIARATLQNSQGGGAQENVQADLTDVEHGKIMSVTSGENAVGAIDQAIEKSGAKRMKVFIFPDERELVKRIKLDLDSGDSRSGPRFTVHRRSGITEAMLSSVAGGGTNDEANQNADED</sequence>
<dbReference type="EMBL" id="CP086362">
    <property type="protein sequence ID" value="UNI23046.1"/>
    <property type="molecule type" value="Genomic_DNA"/>
</dbReference>
<dbReference type="OrthoDB" id="10624892at2759"/>
<accession>A0A9Q8VF59</accession>
<dbReference type="KEGG" id="ptkz:JDV02_008889"/>
<gene>
    <name evidence="1" type="ORF">JDV02_008889</name>
</gene>
<evidence type="ECO:0000313" key="1">
    <source>
        <dbReference type="EMBL" id="UNI23046.1"/>
    </source>
</evidence>